<evidence type="ECO:0000313" key="2">
    <source>
        <dbReference type="Proteomes" id="UP000824128"/>
    </source>
</evidence>
<protein>
    <submittedName>
        <fullName evidence="1">Uncharacterized protein</fullName>
    </submittedName>
</protein>
<proteinExistence type="predicted"/>
<reference evidence="1" key="2">
    <citation type="journal article" date="2021" name="PeerJ">
        <title>Extensive microbial diversity within the chicken gut microbiome revealed by metagenomics and culture.</title>
        <authorList>
            <person name="Gilroy R."/>
            <person name="Ravi A."/>
            <person name="Getino M."/>
            <person name="Pursley I."/>
            <person name="Horton D.L."/>
            <person name="Alikhan N.F."/>
            <person name="Baker D."/>
            <person name="Gharbi K."/>
            <person name="Hall N."/>
            <person name="Watson M."/>
            <person name="Adriaenssens E.M."/>
            <person name="Foster-Nyarko E."/>
            <person name="Jarju S."/>
            <person name="Secka A."/>
            <person name="Antonio M."/>
            <person name="Oren A."/>
            <person name="Chaudhuri R.R."/>
            <person name="La Ragione R."/>
            <person name="Hildebrand F."/>
            <person name="Pallen M.J."/>
        </authorList>
    </citation>
    <scope>NUCLEOTIDE SEQUENCE</scope>
    <source>
        <strain evidence="1">ChiGjej2B2-16831</strain>
    </source>
</reference>
<dbReference type="EMBL" id="DVNZ01000091">
    <property type="protein sequence ID" value="HIU94076.1"/>
    <property type="molecule type" value="Genomic_DNA"/>
</dbReference>
<dbReference type="AlphaFoldDB" id="A0A9D1STD4"/>
<sequence>MDEMPRSFLRCLARDPEAMKRFAALPEGVKEQQLARARGARSRAELEALVREL</sequence>
<evidence type="ECO:0000313" key="1">
    <source>
        <dbReference type="EMBL" id="HIU94076.1"/>
    </source>
</evidence>
<reference evidence="1" key="1">
    <citation type="submission" date="2020-10" db="EMBL/GenBank/DDBJ databases">
        <authorList>
            <person name="Gilroy R."/>
        </authorList>
    </citation>
    <scope>NUCLEOTIDE SEQUENCE</scope>
    <source>
        <strain evidence="1">ChiGjej2B2-16831</strain>
    </source>
</reference>
<name>A0A9D1STD4_9FIRM</name>
<comment type="caution">
    <text evidence="1">The sequence shown here is derived from an EMBL/GenBank/DDBJ whole genome shotgun (WGS) entry which is preliminary data.</text>
</comment>
<dbReference type="Proteomes" id="UP000824128">
    <property type="component" value="Unassembled WGS sequence"/>
</dbReference>
<organism evidence="1 2">
    <name type="scientific">Candidatus Aphodomorpha intestinavium</name>
    <dbReference type="NCBI Taxonomy" id="2840672"/>
    <lineage>
        <taxon>Bacteria</taxon>
        <taxon>Bacillati</taxon>
        <taxon>Bacillota</taxon>
        <taxon>Clostridia</taxon>
        <taxon>Eubacteriales</taxon>
        <taxon>Candidatus Aphodomorpha</taxon>
    </lineage>
</organism>
<gene>
    <name evidence="1" type="ORF">IAD24_02840</name>
</gene>
<accession>A0A9D1STD4</accession>